<feature type="transmembrane region" description="Helical" evidence="9">
    <location>
        <begin position="190"/>
        <end position="210"/>
    </location>
</feature>
<dbReference type="PANTHER" id="PTHR13285">
    <property type="entry name" value="ACYLTRANSFERASE"/>
    <property type="match status" value="1"/>
</dbReference>
<keyword evidence="5 9" id="KW-0812">Transmembrane</keyword>
<feature type="transmembrane region" description="Helical" evidence="9">
    <location>
        <begin position="498"/>
        <end position="518"/>
    </location>
</feature>
<dbReference type="InterPro" id="IPR028362">
    <property type="entry name" value="AlgI"/>
</dbReference>
<dbReference type="InterPro" id="IPR024194">
    <property type="entry name" value="Ac/AlaTfrase_AlgI/DltB"/>
</dbReference>
<evidence type="ECO:0000256" key="1">
    <source>
        <dbReference type="ARBA" id="ARBA00004651"/>
    </source>
</evidence>
<name>A0A6N3BQV6_9BACT</name>
<feature type="transmembrane region" description="Helical" evidence="9">
    <location>
        <begin position="286"/>
        <end position="304"/>
    </location>
</feature>
<reference evidence="10" key="1">
    <citation type="submission" date="2019-11" db="EMBL/GenBank/DDBJ databases">
        <authorList>
            <person name="Feng L."/>
        </authorList>
    </citation>
    <scope>NUCLEOTIDE SEQUENCE</scope>
    <source>
        <strain evidence="10">PclaraLFYP37</strain>
    </source>
</reference>
<dbReference type="PIRSF" id="PIRSF016636">
    <property type="entry name" value="AlgI_DltB"/>
    <property type="match status" value="1"/>
</dbReference>
<protein>
    <submittedName>
        <fullName evidence="10">Peptidoglycan O-acetyltransferase</fullName>
        <ecNumber evidence="10">2.3.1.-</ecNumber>
    </submittedName>
</protein>
<comment type="similarity">
    <text evidence="2">Belongs to the membrane-bound acyltransferase family.</text>
</comment>
<dbReference type="Pfam" id="PF03062">
    <property type="entry name" value="MBOAT"/>
    <property type="match status" value="1"/>
</dbReference>
<evidence type="ECO:0000256" key="2">
    <source>
        <dbReference type="ARBA" id="ARBA00010323"/>
    </source>
</evidence>
<proteinExistence type="inferred from homology"/>
<dbReference type="EMBL" id="CACRUT010000013">
    <property type="protein sequence ID" value="VYU07100.1"/>
    <property type="molecule type" value="Genomic_DNA"/>
</dbReference>
<dbReference type="GO" id="GO:0042121">
    <property type="term" value="P:alginic acid biosynthetic process"/>
    <property type="evidence" value="ECO:0007669"/>
    <property type="project" value="InterPro"/>
</dbReference>
<dbReference type="GO" id="GO:0005886">
    <property type="term" value="C:plasma membrane"/>
    <property type="evidence" value="ECO:0007669"/>
    <property type="project" value="UniProtKB-SubCell"/>
</dbReference>
<keyword evidence="3" id="KW-1003">Cell membrane</keyword>
<evidence type="ECO:0000256" key="7">
    <source>
        <dbReference type="ARBA" id="ARBA00023136"/>
    </source>
</evidence>
<evidence type="ECO:0000256" key="8">
    <source>
        <dbReference type="ARBA" id="ARBA00023315"/>
    </source>
</evidence>
<evidence type="ECO:0000256" key="3">
    <source>
        <dbReference type="ARBA" id="ARBA00022475"/>
    </source>
</evidence>
<dbReference type="EC" id="2.3.1.-" evidence="10"/>
<evidence type="ECO:0000256" key="6">
    <source>
        <dbReference type="ARBA" id="ARBA00022989"/>
    </source>
</evidence>
<feature type="transmembrane region" description="Helical" evidence="9">
    <location>
        <begin position="556"/>
        <end position="575"/>
    </location>
</feature>
<organism evidence="10">
    <name type="scientific">Paraprevotella clara</name>
    <dbReference type="NCBI Taxonomy" id="454154"/>
    <lineage>
        <taxon>Bacteria</taxon>
        <taxon>Pseudomonadati</taxon>
        <taxon>Bacteroidota</taxon>
        <taxon>Bacteroidia</taxon>
        <taxon>Bacteroidales</taxon>
        <taxon>Prevotellaceae</taxon>
        <taxon>Paraprevotella</taxon>
    </lineage>
</organism>
<sequence>MEIKENLLALWHYIESVFSFDPNSPLLFTQFQFWAFFAIVFAVFALFRNKRLLRNTYLFFVSVLFYYKTSGLFFGLLLFVTCSDFLIARLIYHVQKRWQKRAFLILSVAIDLSILCYFKYAYFFADLVNTVCGTSFQVTNLLAAEGNRLLGQPFFSVDRIILPVGISFYTFQIISYTADVYRGLVKPVRNLFDFGFYVTFFPQLVAGPIVKASDFIPQLYRKYCLSRLQFGMAVFWILNGLLKKIILSDYLAVNFIDRVFDNPMLFSGFENLMALFAYSLQVYADFSGYTDIAIGLSLLMGFYLPRNFNSPYKAPNCSNFWKRWHISLSRWLQNYLYIPLGGNRNATFGTYFWILTITFVALILSGNLYVAGGVLVLGAVVVTVGLRCPDRRKKIWANLNSMITMLLGGLWHGASCNFMIWGGLNGVGMIVYKFWRDFRPVVRTLWSLLILSVTGALYVFAPAPIWNLLLVFMLFITASAIIKWLYALSGLRWRFSGLGHAWAVGVTFVFITFTRLFFRSGSNLDPAIANETAWRIATEMVNQMGTAWNANVGDIILAYDKVFALFALGMVIHWLPDNWKRRYRIWFARMPLPLMAAVVVLTVFIAYQFVTAEMQPFIYFQF</sequence>
<accession>A0A6N3BQV6</accession>
<comment type="subcellular location">
    <subcellularLocation>
        <location evidence="1">Cell membrane</location>
        <topology evidence="1">Multi-pass membrane protein</topology>
    </subcellularLocation>
</comment>
<feature type="transmembrane region" description="Helical" evidence="9">
    <location>
        <begin position="466"/>
        <end position="486"/>
    </location>
</feature>
<dbReference type="InterPro" id="IPR051085">
    <property type="entry name" value="MB_O-acyltransferase"/>
</dbReference>
<dbReference type="InterPro" id="IPR004299">
    <property type="entry name" value="MBOAT_fam"/>
</dbReference>
<dbReference type="GO" id="GO:0016746">
    <property type="term" value="F:acyltransferase activity"/>
    <property type="evidence" value="ECO:0007669"/>
    <property type="project" value="UniProtKB-KW"/>
</dbReference>
<keyword evidence="8 10" id="KW-0012">Acyltransferase</keyword>
<feature type="transmembrane region" description="Helical" evidence="9">
    <location>
        <begin position="230"/>
        <end position="247"/>
    </location>
</feature>
<evidence type="ECO:0000256" key="5">
    <source>
        <dbReference type="ARBA" id="ARBA00022692"/>
    </source>
</evidence>
<evidence type="ECO:0000256" key="4">
    <source>
        <dbReference type="ARBA" id="ARBA00022679"/>
    </source>
</evidence>
<evidence type="ECO:0000313" key="10">
    <source>
        <dbReference type="EMBL" id="VYU07100.1"/>
    </source>
</evidence>
<evidence type="ECO:0000256" key="9">
    <source>
        <dbReference type="SAM" id="Phobius"/>
    </source>
</evidence>
<dbReference type="PANTHER" id="PTHR13285:SF23">
    <property type="entry name" value="TEICHOIC ACID D-ALANYLTRANSFERASE"/>
    <property type="match status" value="1"/>
</dbReference>
<feature type="transmembrane region" description="Helical" evidence="9">
    <location>
        <begin position="104"/>
        <end position="125"/>
    </location>
</feature>
<feature type="transmembrane region" description="Helical" evidence="9">
    <location>
        <begin position="442"/>
        <end position="460"/>
    </location>
</feature>
<dbReference type="PIRSF" id="PIRSF500217">
    <property type="entry name" value="AlgI"/>
    <property type="match status" value="1"/>
</dbReference>
<feature type="transmembrane region" description="Helical" evidence="9">
    <location>
        <begin position="160"/>
        <end position="178"/>
    </location>
</feature>
<feature type="transmembrane region" description="Helical" evidence="9">
    <location>
        <begin position="587"/>
        <end position="610"/>
    </location>
</feature>
<feature type="transmembrane region" description="Helical" evidence="9">
    <location>
        <begin position="27"/>
        <end position="47"/>
    </location>
</feature>
<gene>
    <name evidence="10" type="primary">patA_2</name>
    <name evidence="10" type="ORF">PCLFYP37_01833</name>
</gene>
<feature type="transmembrane region" description="Helical" evidence="9">
    <location>
        <begin position="370"/>
        <end position="388"/>
    </location>
</feature>
<keyword evidence="4 10" id="KW-0808">Transferase</keyword>
<dbReference type="AlphaFoldDB" id="A0A6N3BQV6"/>
<keyword evidence="7 9" id="KW-0472">Membrane</keyword>
<dbReference type="RefSeq" id="WP_412441635.1">
    <property type="nucleotide sequence ID" value="NZ_CACRUT010000013.1"/>
</dbReference>
<keyword evidence="6 9" id="KW-1133">Transmembrane helix</keyword>